<evidence type="ECO:0000256" key="2">
    <source>
        <dbReference type="ARBA" id="ARBA00004496"/>
    </source>
</evidence>
<keyword evidence="6" id="KW-0342">GTP-binding</keyword>
<evidence type="ECO:0000313" key="10">
    <source>
        <dbReference type="Proteomes" id="UP000322234"/>
    </source>
</evidence>
<keyword evidence="7" id="KW-0539">Nucleus</keyword>
<dbReference type="EMBL" id="VBQZ03000611">
    <property type="protein sequence ID" value="MXQ99633.1"/>
    <property type="molecule type" value="Genomic_DNA"/>
</dbReference>
<protein>
    <recommendedName>
        <fullName evidence="8">VLIG-type G domain-containing protein</fullName>
    </recommendedName>
</protein>
<dbReference type="GO" id="GO:0005737">
    <property type="term" value="C:cytoplasm"/>
    <property type="evidence" value="ECO:0007669"/>
    <property type="project" value="UniProtKB-SubCell"/>
</dbReference>
<evidence type="ECO:0000256" key="4">
    <source>
        <dbReference type="ARBA" id="ARBA00022490"/>
    </source>
</evidence>
<gene>
    <name evidence="9" type="ORF">E5288_WYG018214</name>
</gene>
<evidence type="ECO:0000313" key="9">
    <source>
        <dbReference type="EMBL" id="MXQ99633.1"/>
    </source>
</evidence>
<dbReference type="Gene3D" id="3.40.50.300">
    <property type="entry name" value="P-loop containing nucleotide triphosphate hydrolases"/>
    <property type="match status" value="1"/>
</dbReference>
<comment type="caution">
    <text evidence="9">The sequence shown here is derived from an EMBL/GenBank/DDBJ whole genome shotgun (WGS) entry which is preliminary data.</text>
</comment>
<reference evidence="9" key="1">
    <citation type="submission" date="2019-10" db="EMBL/GenBank/DDBJ databases">
        <title>The sequence and de novo assembly of the wild yak genome.</title>
        <authorList>
            <person name="Liu Y."/>
        </authorList>
    </citation>
    <scope>NUCLEOTIDE SEQUENCE [LARGE SCALE GENOMIC DNA]</scope>
    <source>
        <strain evidence="9">WY2019</strain>
    </source>
</reference>
<dbReference type="PANTHER" id="PTHR22796:SF6">
    <property type="entry name" value="INTERFERON-INDUCED VERY LARGE GTPASE 1-RELATED"/>
    <property type="match status" value="1"/>
</dbReference>
<evidence type="ECO:0000256" key="6">
    <source>
        <dbReference type="ARBA" id="ARBA00023134"/>
    </source>
</evidence>
<keyword evidence="4" id="KW-0963">Cytoplasm</keyword>
<dbReference type="Pfam" id="PF25683">
    <property type="entry name" value="URGCP_GTPase"/>
    <property type="match status" value="1"/>
</dbReference>
<dbReference type="InterPro" id="IPR030383">
    <property type="entry name" value="G_VLIG_dom"/>
</dbReference>
<dbReference type="GO" id="GO:0005525">
    <property type="term" value="F:GTP binding"/>
    <property type="evidence" value="ECO:0007669"/>
    <property type="project" value="UniProtKB-KW"/>
</dbReference>
<evidence type="ECO:0000256" key="3">
    <source>
        <dbReference type="ARBA" id="ARBA00006828"/>
    </source>
</evidence>
<evidence type="ECO:0000256" key="7">
    <source>
        <dbReference type="ARBA" id="ARBA00023242"/>
    </source>
</evidence>
<keyword evidence="5" id="KW-0547">Nucleotide-binding</keyword>
<dbReference type="Proteomes" id="UP000322234">
    <property type="component" value="Unassembled WGS sequence"/>
</dbReference>
<organism evidence="9 10">
    <name type="scientific">Bos mutus</name>
    <name type="common">wild yak</name>
    <dbReference type="NCBI Taxonomy" id="72004"/>
    <lineage>
        <taxon>Eukaryota</taxon>
        <taxon>Metazoa</taxon>
        <taxon>Chordata</taxon>
        <taxon>Craniata</taxon>
        <taxon>Vertebrata</taxon>
        <taxon>Euteleostomi</taxon>
        <taxon>Mammalia</taxon>
        <taxon>Eutheria</taxon>
        <taxon>Laurasiatheria</taxon>
        <taxon>Artiodactyla</taxon>
        <taxon>Ruminantia</taxon>
        <taxon>Pecora</taxon>
        <taxon>Bovidae</taxon>
        <taxon>Bovinae</taxon>
        <taxon>Bos</taxon>
    </lineage>
</organism>
<dbReference type="PROSITE" id="PS51717">
    <property type="entry name" value="G_VLIG"/>
    <property type="match status" value="1"/>
</dbReference>
<feature type="domain" description="VLIG-type G" evidence="8">
    <location>
        <begin position="1329"/>
        <end position="1570"/>
    </location>
</feature>
<comment type="similarity">
    <text evidence="3">Belongs to the TRAFAC class dynamin-like GTPase superfamily. Very large inducible GTPase (VLIG) family.</text>
</comment>
<accession>A0A6B0SLL0</accession>
<name>A0A6B0SLL0_9CETA</name>
<dbReference type="InterPro" id="IPR058641">
    <property type="entry name" value="GVIN1_dom"/>
</dbReference>
<proteinExistence type="inferred from homology"/>
<dbReference type="Pfam" id="PF25974">
    <property type="entry name" value="URGCP_9th"/>
    <property type="match status" value="1"/>
</dbReference>
<dbReference type="InterPro" id="IPR027417">
    <property type="entry name" value="P-loop_NTPase"/>
</dbReference>
<dbReference type="PANTHER" id="PTHR22796">
    <property type="entry name" value="URG4-RELATED"/>
    <property type="match status" value="1"/>
</dbReference>
<dbReference type="InterPro" id="IPR057365">
    <property type="entry name" value="URGCP"/>
</dbReference>
<dbReference type="Pfam" id="PF25496">
    <property type="entry name" value="URGCP"/>
    <property type="match status" value="1"/>
</dbReference>
<keyword evidence="10" id="KW-1185">Reference proteome</keyword>
<evidence type="ECO:0000259" key="8">
    <source>
        <dbReference type="PROSITE" id="PS51717"/>
    </source>
</evidence>
<dbReference type="SUPFAM" id="SSF52540">
    <property type="entry name" value="P-loop containing nucleoside triphosphate hydrolases"/>
    <property type="match status" value="1"/>
</dbReference>
<dbReference type="GO" id="GO:0005634">
    <property type="term" value="C:nucleus"/>
    <property type="evidence" value="ECO:0007669"/>
    <property type="project" value="UniProtKB-SubCell"/>
</dbReference>
<comment type="subcellular location">
    <subcellularLocation>
        <location evidence="2">Cytoplasm</location>
    </subcellularLocation>
    <subcellularLocation>
        <location evidence="1">Nucleus</location>
    </subcellularLocation>
</comment>
<evidence type="ECO:0000256" key="1">
    <source>
        <dbReference type="ARBA" id="ARBA00004123"/>
    </source>
</evidence>
<evidence type="ECO:0000256" key="5">
    <source>
        <dbReference type="ARBA" id="ARBA00022741"/>
    </source>
</evidence>
<sequence>MEDTQRQLNLMEGTISYRKILSDRELVRHASAGLSLQGIYKTSDQRCLMEKKEELLCVPKEFVLRGPNQCTRMEMKEFASSQEESMFTQTVEKLGFSVTALSQGGCWGISLEDGIDQSMHSESKKIQQSHCTHSYFCSTKFIYIPLASCIFPIDQLQLSNAALQDLKYIEDLLGQSEDPDKLLLLRHRTEAFFQRFGSHADQGPLHLGGIYWWKAISEGFQKEQLAEVKQQAAEALDIYIRGSYSGFGVNTGTGLDMSDSHSKKASQRTTFQNLQTKVKLSMAQTGGPPESNGFFDWKAGLVANNQTWCVIDRGLQLVPVWDIVLYGHRDDFKDPLKVANCLKDSYTDLTELTAQIQEGEEFLSIEKEAIIFLEAVKSWKVFDPEEQLKRLINFMQRLRQKTESYTIWTNICLKDRGLQNFLVNTVNFCKNISIYETKFIKSQLSSLLDPHIYTVKNFPQVQSIMQWIFQSEPKEDDVHITQFSELIEIFKKAQNDLREVKANSESTELVEEAQRKLTYEVSLSLGCFLKYLRETGKPDTHVLLLLIASGAGYHADHNTFQYLLGHDELHFLLDKMQTVQNKYQELKNTCNYRAQAFLVLTGLTATAGIKALSPEDKTQRLALIKHHMGQSLTKEVVHVLTNHGDHDWENLGKDLRLLIDGKYEDTVSSFQLEEVIKELQSVFHEKKERHESHDNENKKEEVIENGAFQDLLQRLGLEYYYPRKMSRADFQLIHKTSVKNTQPCSERELPFYFLQKLLMLDYGLRYLIIKHEEYTENQVYSITSNQENEAFDPYEDLLEESVSPTKPSAATKVRPYVHPMDVQMAILHCADDFARQYILDKLSICQFALPLLIPNPCNAQIEFSLWSLRQIRRSWQQVGKSIKEEKDNYTNQQMCCVSAPIVSFIRVGTGFSASKSQIMNCLLSERKHDVFFHRHCKGSRRDCLFMGGVVEIAWFCPGGEEQDRFDNCLTFTNLHGDAKEYEKQLAFLKEVSSIIVILMSISDDNKGNRKIVSDMCQSTKPLILLLDDKGKVTVDNSGPRVRIGIRNRNEAELIGELTTTIRRLLELSNTALSLENCAQVARKQGMLIDEDQRDCKEAKEKAKGLMTLLREMEIPQVKENLLPLQGKLWQLWCKKDKELYHLREKGNRSIEQHKSETETEKQKIRHKQLRKAFPLNALMRPVLEILQNLSETHTKLYFLQWLNVALDNLTAGHLENLNEKKKALVLKKKEEAPKSSSLKDWQKEIEAISREINDCTLGIEHILREAGQIYEALEEASPMKDTLFLSLPHIAADLMISGVPIELMDGDVSYVPLRWVAAVFDKLSEKLGNKRLFVLSVLGLQSSGKSTLLNALFGLQFTVSAGRCTRGAYMQLLKVEETFTAEFGFDFVLVVDTEGLRAPELSNKSQKHDNELATFVIGLGSLTLINIFGENPSEMQDILQIVVQAFMRMKQVKISPSCLFVHQNVGEVTANDKTMDGRRRLEERLDEMAAIAAEEEQCSDVTCFSDVIKFDVNTHVYYFAHLWDGNPPMAPPNPRYSHNVQELRNRILVTAQQESRGSIMKISDVKFRVQDLWRALLNENFIFSFRNTQEVMAMSKLETMYNSWTWELRSHVQRLQDQLINQIQNGKIQALETYTLEAQVTEIYEAIKQKLEKYVNEDLDSQVLVQWKGNFENKLITLKEALILDVQSKAKELIHFKKNQEKLDSKKSGYEKELLEKSRNLALSLNGTKFSEEELHEKFNPLWEKWVYDVSSSLPPATEPEIEVDSENILLEYFKKEKDIRSILQNYSGEKFEINYDKHIKMNKKSLGLFTMTIEPQDKHSINMTTDCIISKVNETVNKICQQKHDYNLNYFYEILRIIEEEVKSPTQKRYTFTRKYEIDLSLCLFQTASVKFREMHKAFKRANDPVNYLQSKKDDFFMSFKISCQGASSIKTFVDFLWKKLTPAVSSTIRKNMALKIAGDIRTTCRAFNENRANLEKHILISLAEEENFDNYWQYLHNPESFFKNYIENHVKRYFSDTGSEKIKTFLQMSLDDIKNAILSAMHASTAIAKDKSSTVSGWLDLFCDHLGSTLIFPRKDLISIEHQEIKDIEFIKEAMSKALEPEMKKVEQNCLSRLVEEMIPEIQKMLSEHLCGCWKQCPFCKAVCTNTIPTHEGDHSAPFHRPQALNGWGLYQTDYFTINYCTSSVASDRFFILNDGRRIPYKTYRQAGGEYATWSITPDTSMQPYWKWFVCHFRSKLEEKYHRKFINKGEIPDAWEKITKQEVLDDLKKY</sequence>